<feature type="compositionally biased region" description="Basic residues" evidence="1">
    <location>
        <begin position="621"/>
        <end position="632"/>
    </location>
</feature>
<dbReference type="EMBL" id="JH815973">
    <property type="protein sequence ID" value="EKC34531.1"/>
    <property type="molecule type" value="Genomic_DNA"/>
</dbReference>
<dbReference type="AlphaFoldDB" id="K1RJZ4"/>
<dbReference type="InParanoid" id="K1RJZ4"/>
<keyword evidence="2" id="KW-0812">Transmembrane</keyword>
<feature type="transmembrane region" description="Helical" evidence="2">
    <location>
        <begin position="372"/>
        <end position="393"/>
    </location>
</feature>
<feature type="compositionally biased region" description="Polar residues" evidence="1">
    <location>
        <begin position="358"/>
        <end position="367"/>
    </location>
</feature>
<gene>
    <name evidence="3" type="ORF">CGI_10021092</name>
</gene>
<feature type="compositionally biased region" description="Low complexity" evidence="1">
    <location>
        <begin position="332"/>
        <end position="357"/>
    </location>
</feature>
<feature type="compositionally biased region" description="Basic and acidic residues" evidence="1">
    <location>
        <begin position="518"/>
        <end position="528"/>
    </location>
</feature>
<feature type="region of interest" description="Disordered" evidence="1">
    <location>
        <begin position="1"/>
        <end position="23"/>
    </location>
</feature>
<feature type="compositionally biased region" description="Polar residues" evidence="1">
    <location>
        <begin position="438"/>
        <end position="461"/>
    </location>
</feature>
<organism evidence="3">
    <name type="scientific">Magallana gigas</name>
    <name type="common">Pacific oyster</name>
    <name type="synonym">Crassostrea gigas</name>
    <dbReference type="NCBI Taxonomy" id="29159"/>
    <lineage>
        <taxon>Eukaryota</taxon>
        <taxon>Metazoa</taxon>
        <taxon>Spiralia</taxon>
        <taxon>Lophotrochozoa</taxon>
        <taxon>Mollusca</taxon>
        <taxon>Bivalvia</taxon>
        <taxon>Autobranchia</taxon>
        <taxon>Pteriomorphia</taxon>
        <taxon>Ostreida</taxon>
        <taxon>Ostreoidea</taxon>
        <taxon>Ostreidae</taxon>
        <taxon>Magallana</taxon>
    </lineage>
</organism>
<feature type="region of interest" description="Disordered" evidence="1">
    <location>
        <begin position="406"/>
        <end position="648"/>
    </location>
</feature>
<feature type="compositionally biased region" description="Acidic residues" evidence="1">
    <location>
        <begin position="590"/>
        <end position="603"/>
    </location>
</feature>
<sequence>MHYDEHGMKQETDNAVEKKKTVTKAEATNGTEKDMFVVYSMLFLQWMYIVNGQTVQSAIRCYGTGWVMDESCPANHKIFPVEVRVGSLALSTGCPDNIVKGTDLTKESNCCTRTDSGCIDTYRNTQNGSVTYVYHENCMGRQSCISFSVVRSTTTGPVVYCDQSLYHSTTTVLEMRYQCIEDDQFFTPANAGPSSKLGLYSVHITLQDYAVSAIPPMTTNMECSVESSECDGQINIIAKDLRLYSSGGQCFQNISINETGIGVINTFNCDDNTNFIQNLNFFKSQTNHIILTFTNSHQQPGGYFWIQLVSANSTHTLSVNCPPVEEDPRCNPTTEPPTTTAEITSTTAKNTAANNGTIQKPEQPSSNDNSEVIAAVVSIVVAAIIVALVIIIYKFIYKKKCKREGYDDEQQISRHSVQSNPALTNRYTGNGQVPPRGHQSSVITASPSEHINVSSTGTTKRALTETPLPDIPSSKTQNARSLVDEADQRQKELGRSLVKPIETRNEQIPGHMSSTRPRSSEQNDETVRGHSSRQGQLPPIENKEPTDQSNETTQIKKKKKKKKHHKNRVSATDIDPQNDTTENQSRTDMENQDEIINEIEDQDFTSTHERGNAENESDATKKKKKKKKKKKSKNVELDEDPYDKTEPV</sequence>
<proteinExistence type="predicted"/>
<keyword evidence="2" id="KW-1133">Transmembrane helix</keyword>
<evidence type="ECO:0000256" key="1">
    <source>
        <dbReference type="SAM" id="MobiDB-lite"/>
    </source>
</evidence>
<evidence type="ECO:0000313" key="3">
    <source>
        <dbReference type="EMBL" id="EKC34531.1"/>
    </source>
</evidence>
<protein>
    <submittedName>
        <fullName evidence="3">Uncharacterized protein</fullName>
    </submittedName>
</protein>
<feature type="compositionally biased region" description="Basic and acidic residues" evidence="1">
    <location>
        <begin position="482"/>
        <end position="494"/>
    </location>
</feature>
<keyword evidence="2" id="KW-0472">Membrane</keyword>
<feature type="compositionally biased region" description="Basic residues" evidence="1">
    <location>
        <begin position="555"/>
        <end position="568"/>
    </location>
</feature>
<accession>K1RJZ4</accession>
<feature type="compositionally biased region" description="Polar residues" evidence="1">
    <location>
        <begin position="575"/>
        <end position="586"/>
    </location>
</feature>
<reference evidence="3" key="1">
    <citation type="journal article" date="2012" name="Nature">
        <title>The oyster genome reveals stress adaptation and complexity of shell formation.</title>
        <authorList>
            <person name="Zhang G."/>
            <person name="Fang X."/>
            <person name="Guo X."/>
            <person name="Li L."/>
            <person name="Luo R."/>
            <person name="Xu F."/>
            <person name="Yang P."/>
            <person name="Zhang L."/>
            <person name="Wang X."/>
            <person name="Qi H."/>
            <person name="Xiong Z."/>
            <person name="Que H."/>
            <person name="Xie Y."/>
            <person name="Holland P.W."/>
            <person name="Paps J."/>
            <person name="Zhu Y."/>
            <person name="Wu F."/>
            <person name="Chen Y."/>
            <person name="Wang J."/>
            <person name="Peng C."/>
            <person name="Meng J."/>
            <person name="Yang L."/>
            <person name="Liu J."/>
            <person name="Wen B."/>
            <person name="Zhang N."/>
            <person name="Huang Z."/>
            <person name="Zhu Q."/>
            <person name="Feng Y."/>
            <person name="Mount A."/>
            <person name="Hedgecock D."/>
            <person name="Xu Z."/>
            <person name="Liu Y."/>
            <person name="Domazet-Loso T."/>
            <person name="Du Y."/>
            <person name="Sun X."/>
            <person name="Zhang S."/>
            <person name="Liu B."/>
            <person name="Cheng P."/>
            <person name="Jiang X."/>
            <person name="Li J."/>
            <person name="Fan D."/>
            <person name="Wang W."/>
            <person name="Fu W."/>
            <person name="Wang T."/>
            <person name="Wang B."/>
            <person name="Zhang J."/>
            <person name="Peng Z."/>
            <person name="Li Y."/>
            <person name="Li N."/>
            <person name="Wang J."/>
            <person name="Chen M."/>
            <person name="He Y."/>
            <person name="Tan F."/>
            <person name="Song X."/>
            <person name="Zheng Q."/>
            <person name="Huang R."/>
            <person name="Yang H."/>
            <person name="Du X."/>
            <person name="Chen L."/>
            <person name="Yang M."/>
            <person name="Gaffney P.M."/>
            <person name="Wang S."/>
            <person name="Luo L."/>
            <person name="She Z."/>
            <person name="Ming Y."/>
            <person name="Huang W."/>
            <person name="Zhang S."/>
            <person name="Huang B."/>
            <person name="Zhang Y."/>
            <person name="Qu T."/>
            <person name="Ni P."/>
            <person name="Miao G."/>
            <person name="Wang J."/>
            <person name="Wang Q."/>
            <person name="Steinberg C.E."/>
            <person name="Wang H."/>
            <person name="Li N."/>
            <person name="Qian L."/>
            <person name="Zhang G."/>
            <person name="Li Y."/>
            <person name="Yang H."/>
            <person name="Liu X."/>
            <person name="Wang J."/>
            <person name="Yin Y."/>
            <person name="Wang J."/>
        </authorList>
    </citation>
    <scope>NUCLEOTIDE SEQUENCE [LARGE SCALE GENOMIC DNA]</scope>
    <source>
        <strain evidence="3">05x7-T-G4-1.051#20</strain>
    </source>
</reference>
<dbReference type="HOGENOM" id="CLU_422900_0_0_1"/>
<feature type="region of interest" description="Disordered" evidence="1">
    <location>
        <begin position="323"/>
        <end position="367"/>
    </location>
</feature>
<feature type="compositionally biased region" description="Polar residues" evidence="1">
    <location>
        <begin position="413"/>
        <end position="431"/>
    </location>
</feature>
<name>K1RJZ4_MAGGI</name>
<evidence type="ECO:0000256" key="2">
    <source>
        <dbReference type="SAM" id="Phobius"/>
    </source>
</evidence>
<feature type="compositionally biased region" description="Basic and acidic residues" evidence="1">
    <location>
        <begin position="1"/>
        <end position="20"/>
    </location>
</feature>